<proteinExistence type="predicted"/>
<dbReference type="OrthoDB" id="414698at2759"/>
<dbReference type="InterPro" id="IPR005645">
    <property type="entry name" value="FSH-like_dom"/>
</dbReference>
<accession>F0XEY0</accession>
<dbReference type="RefSeq" id="XP_014173374.1">
    <property type="nucleotide sequence ID" value="XM_014317899.1"/>
</dbReference>
<dbReference type="SUPFAM" id="SSF53474">
    <property type="entry name" value="alpha/beta-Hydrolases"/>
    <property type="match status" value="1"/>
</dbReference>
<dbReference type="STRING" id="655863.F0XEY0"/>
<sequence length="288" mass="31657">MRVLCLHGRGTSAAIFKSQTAAMRAKLDSSFVFEFVDGPFRCTPAPGIDTLFDSGTFAWWPQESVMGIRAAHLWLDEYMAAHGPYDALMGFSQGCILIGSYLTSWARDHPQQKPRPPPFRAAIFVCGGMAVSWMEELGLTVSPRARDIDQRSVQSLHRKAGRLRELAANPDLIQRGVGLWDDTTDLVHSPGSLLPQGDHDVFGLDFASFPSVVFIQIPTVHIYGSKDPRLPSSVQLAHFCKIREMYDHGGGHDIPRSSSVSLHIAGMITRLADEIDKQKAQPVATTGT</sequence>
<dbReference type="Pfam" id="PF03959">
    <property type="entry name" value="FSH1"/>
    <property type="match status" value="1"/>
</dbReference>
<dbReference type="GO" id="GO:0016787">
    <property type="term" value="F:hydrolase activity"/>
    <property type="evidence" value="ECO:0007669"/>
    <property type="project" value="UniProtKB-KW"/>
</dbReference>
<dbReference type="Proteomes" id="UP000007796">
    <property type="component" value="Unassembled WGS sequence"/>
</dbReference>
<reference evidence="3 4" key="1">
    <citation type="journal article" date="2011" name="Proc. Natl. Acad. Sci. U.S.A.">
        <title>Genome and transcriptome analyses of the mountain pine beetle-fungal symbiont Grosmannia clavigera, a lodgepole pine pathogen.</title>
        <authorList>
            <person name="DiGuistini S."/>
            <person name="Wang Y."/>
            <person name="Liao N.Y."/>
            <person name="Taylor G."/>
            <person name="Tanguay P."/>
            <person name="Feau N."/>
            <person name="Henrissat B."/>
            <person name="Chan S.K."/>
            <person name="Hesse-Orce U."/>
            <person name="Alamouti S.M."/>
            <person name="Tsui C.K.M."/>
            <person name="Docking R.T."/>
            <person name="Levasseur A."/>
            <person name="Haridas S."/>
            <person name="Robertson G."/>
            <person name="Birol I."/>
            <person name="Holt R.A."/>
            <person name="Marra M.A."/>
            <person name="Hamelin R.C."/>
            <person name="Hirst M."/>
            <person name="Jones S.J.M."/>
            <person name="Bohlmann J."/>
            <person name="Breuil C."/>
        </authorList>
    </citation>
    <scope>NUCLEOTIDE SEQUENCE [LARGE SCALE GENOMIC DNA]</scope>
    <source>
        <strain evidence="4">kw1407 / UAMH 11150</strain>
    </source>
</reference>
<dbReference type="InterPro" id="IPR029058">
    <property type="entry name" value="AB_hydrolase_fold"/>
</dbReference>
<dbReference type="PANTHER" id="PTHR48070:SF7">
    <property type="entry name" value="SERINE HYDROLASE FSH DOMAIN-CONTAINING PROTEIN-RELATED"/>
    <property type="match status" value="1"/>
</dbReference>
<name>F0XEY0_GROCL</name>
<dbReference type="Gene3D" id="3.40.50.1820">
    <property type="entry name" value="alpha/beta hydrolase"/>
    <property type="match status" value="1"/>
</dbReference>
<dbReference type="HOGENOM" id="CLU_051938_4_1_1"/>
<dbReference type="eggNOG" id="KOG2551">
    <property type="taxonomic scope" value="Eukaryota"/>
</dbReference>
<evidence type="ECO:0000313" key="4">
    <source>
        <dbReference type="Proteomes" id="UP000007796"/>
    </source>
</evidence>
<dbReference type="EMBL" id="GL629765">
    <property type="protein sequence ID" value="EFX03892.1"/>
    <property type="molecule type" value="Genomic_DNA"/>
</dbReference>
<keyword evidence="4" id="KW-1185">Reference proteome</keyword>
<protein>
    <submittedName>
        <fullName evidence="3">Ef-hand calcium-binding domain protein</fullName>
    </submittedName>
</protein>
<dbReference type="InterPro" id="IPR050593">
    <property type="entry name" value="LovG"/>
</dbReference>
<dbReference type="GeneID" id="25981829"/>
<dbReference type="PANTHER" id="PTHR48070">
    <property type="entry name" value="ESTERASE OVCA2"/>
    <property type="match status" value="1"/>
</dbReference>
<keyword evidence="1" id="KW-0378">Hydrolase</keyword>
<evidence type="ECO:0000313" key="3">
    <source>
        <dbReference type="EMBL" id="EFX03892.1"/>
    </source>
</evidence>
<dbReference type="AlphaFoldDB" id="F0XEY0"/>
<dbReference type="GO" id="GO:0005634">
    <property type="term" value="C:nucleus"/>
    <property type="evidence" value="ECO:0007669"/>
    <property type="project" value="TreeGrafter"/>
</dbReference>
<evidence type="ECO:0000259" key="2">
    <source>
        <dbReference type="Pfam" id="PF03959"/>
    </source>
</evidence>
<dbReference type="InParanoid" id="F0XEY0"/>
<dbReference type="GO" id="GO:0005737">
    <property type="term" value="C:cytoplasm"/>
    <property type="evidence" value="ECO:0007669"/>
    <property type="project" value="TreeGrafter"/>
</dbReference>
<gene>
    <name evidence="3" type="ORF">CMQ_820</name>
</gene>
<feature type="domain" description="Serine hydrolase" evidence="2">
    <location>
        <begin position="1"/>
        <end position="260"/>
    </location>
</feature>
<evidence type="ECO:0000256" key="1">
    <source>
        <dbReference type="ARBA" id="ARBA00022801"/>
    </source>
</evidence>
<dbReference type="GO" id="GO:0019748">
    <property type="term" value="P:secondary metabolic process"/>
    <property type="evidence" value="ECO:0007669"/>
    <property type="project" value="TreeGrafter"/>
</dbReference>
<organism evidence="4">
    <name type="scientific">Grosmannia clavigera (strain kw1407 / UAMH 11150)</name>
    <name type="common">Blue stain fungus</name>
    <name type="synonym">Graphiocladiella clavigera</name>
    <dbReference type="NCBI Taxonomy" id="655863"/>
    <lineage>
        <taxon>Eukaryota</taxon>
        <taxon>Fungi</taxon>
        <taxon>Dikarya</taxon>
        <taxon>Ascomycota</taxon>
        <taxon>Pezizomycotina</taxon>
        <taxon>Sordariomycetes</taxon>
        <taxon>Sordariomycetidae</taxon>
        <taxon>Ophiostomatales</taxon>
        <taxon>Ophiostomataceae</taxon>
        <taxon>Leptographium</taxon>
    </lineage>
</organism>